<dbReference type="PANTHER" id="PTHR16489:SF12">
    <property type="entry name" value="GH11727P"/>
    <property type="match status" value="1"/>
</dbReference>
<comment type="similarity">
    <text evidence="3">Belongs to the PPP1R15 family.</text>
</comment>
<evidence type="ECO:0000259" key="13">
    <source>
        <dbReference type="Pfam" id="PF10488"/>
    </source>
</evidence>
<keyword evidence="9" id="KW-0426">Late protein</keyword>
<keyword evidence="15" id="KW-1185">Reference proteome</keyword>
<evidence type="ECO:0000256" key="3">
    <source>
        <dbReference type="ARBA" id="ARBA00010161"/>
    </source>
</evidence>
<dbReference type="GO" id="GO:0051246">
    <property type="term" value="P:regulation of protein metabolic process"/>
    <property type="evidence" value="ECO:0007669"/>
    <property type="project" value="UniProtKB-ARBA"/>
</dbReference>
<evidence type="ECO:0000256" key="5">
    <source>
        <dbReference type="ARBA" id="ARBA00019072"/>
    </source>
</evidence>
<reference evidence="14 15" key="1">
    <citation type="journal article" date="2021" name="Cell">
        <title>Tracing the genetic footprints of vertebrate landing in non-teleost ray-finned fishes.</title>
        <authorList>
            <person name="Bi X."/>
            <person name="Wang K."/>
            <person name="Yang L."/>
            <person name="Pan H."/>
            <person name="Jiang H."/>
            <person name="Wei Q."/>
            <person name="Fang M."/>
            <person name="Yu H."/>
            <person name="Zhu C."/>
            <person name="Cai Y."/>
            <person name="He Y."/>
            <person name="Gan X."/>
            <person name="Zeng H."/>
            <person name="Yu D."/>
            <person name="Zhu Y."/>
            <person name="Jiang H."/>
            <person name="Qiu Q."/>
            <person name="Yang H."/>
            <person name="Zhang Y.E."/>
            <person name="Wang W."/>
            <person name="Zhu M."/>
            <person name="He S."/>
            <person name="Zhang G."/>
        </authorList>
    </citation>
    <scope>NUCLEOTIDE SEQUENCE [LARGE SCALE GENOMIC DNA]</scope>
    <source>
        <strain evidence="14">Bchr_013</strain>
    </source>
</reference>
<keyword evidence="10" id="KW-0922">Interferon antiviral system evasion</keyword>
<keyword evidence="7" id="KW-1090">Inhibition of host innate immune response by virus</keyword>
<keyword evidence="11" id="KW-0899">Viral immunoevasion</keyword>
<dbReference type="GO" id="GO:0034976">
    <property type="term" value="P:response to endoplasmic reticulum stress"/>
    <property type="evidence" value="ECO:0007669"/>
    <property type="project" value="TreeGrafter"/>
</dbReference>
<evidence type="ECO:0000256" key="7">
    <source>
        <dbReference type="ARBA" id="ARBA00022632"/>
    </source>
</evidence>
<dbReference type="InterPro" id="IPR051254">
    <property type="entry name" value="PPP1R15"/>
</dbReference>
<feature type="domain" description="Protein phosphatase 1 regulatory subunit 15A/B C-terminal" evidence="13">
    <location>
        <begin position="27"/>
        <end position="64"/>
    </location>
</feature>
<dbReference type="EMBL" id="JAATIS010001241">
    <property type="protein sequence ID" value="KAG2466853.1"/>
    <property type="molecule type" value="Genomic_DNA"/>
</dbReference>
<dbReference type="AlphaFoldDB" id="A0A8X7XES4"/>
<evidence type="ECO:0000313" key="15">
    <source>
        <dbReference type="Proteomes" id="UP000886611"/>
    </source>
</evidence>
<dbReference type="PANTHER" id="PTHR16489">
    <property type="entry name" value="GH11727P"/>
    <property type="match status" value="1"/>
</dbReference>
<gene>
    <name evidence="14" type="primary">Ppp1r15a_0</name>
    <name evidence="14" type="ORF">GTO96_0020179</name>
</gene>
<dbReference type="InterPro" id="IPR019523">
    <property type="entry name" value="Prot_Pase1_reg-su15A/B_C"/>
</dbReference>
<dbReference type="GO" id="GO:0019888">
    <property type="term" value="F:protein phosphatase regulator activity"/>
    <property type="evidence" value="ECO:0007669"/>
    <property type="project" value="TreeGrafter"/>
</dbReference>
<organism evidence="14 15">
    <name type="scientific">Polypterus senegalus</name>
    <name type="common">Senegal bichir</name>
    <dbReference type="NCBI Taxonomy" id="55291"/>
    <lineage>
        <taxon>Eukaryota</taxon>
        <taxon>Metazoa</taxon>
        <taxon>Chordata</taxon>
        <taxon>Craniata</taxon>
        <taxon>Vertebrata</taxon>
        <taxon>Euteleostomi</taxon>
        <taxon>Actinopterygii</taxon>
        <taxon>Polypteriformes</taxon>
        <taxon>Polypteridae</taxon>
        <taxon>Polypterus</taxon>
    </lineage>
</organism>
<evidence type="ECO:0000256" key="8">
    <source>
        <dbReference type="ARBA" id="ARBA00022830"/>
    </source>
</evidence>
<keyword evidence="6" id="KW-0945">Host-virus interaction</keyword>
<proteinExistence type="inferred from homology"/>
<evidence type="ECO:0000256" key="2">
    <source>
        <dbReference type="ARBA" id="ARBA00007512"/>
    </source>
</evidence>
<comment type="similarity">
    <text evidence="2">Belongs to the asfivirus DP71L family.</text>
</comment>
<accession>A0A8X7XES4</accession>
<comment type="subunit">
    <text evidence="4">Interacts (via C-terminus) with host PPP1CB.</text>
</comment>
<evidence type="ECO:0000256" key="4">
    <source>
        <dbReference type="ARBA" id="ARBA00011204"/>
    </source>
</evidence>
<evidence type="ECO:0000256" key="1">
    <source>
        <dbReference type="ARBA" id="ARBA00003756"/>
    </source>
</evidence>
<feature type="non-terminal residue" evidence="14">
    <location>
        <position position="1"/>
    </location>
</feature>
<protein>
    <recommendedName>
        <fullName evidence="5">Protein DP71L</fullName>
    </recommendedName>
    <alternativeName>
        <fullName evidence="12">MyD116 homolog</fullName>
    </alternativeName>
</protein>
<evidence type="ECO:0000313" key="14">
    <source>
        <dbReference type="EMBL" id="KAG2466853.1"/>
    </source>
</evidence>
<evidence type="ECO:0000256" key="6">
    <source>
        <dbReference type="ARBA" id="ARBA00022581"/>
    </source>
</evidence>
<evidence type="ECO:0000256" key="11">
    <source>
        <dbReference type="ARBA" id="ARBA00023280"/>
    </source>
</evidence>
<dbReference type="GO" id="GO:0005783">
    <property type="term" value="C:endoplasmic reticulum"/>
    <property type="evidence" value="ECO:0007669"/>
    <property type="project" value="TreeGrafter"/>
</dbReference>
<feature type="non-terminal residue" evidence="14">
    <location>
        <position position="77"/>
    </location>
</feature>
<sequence length="77" mass="9176">VQFNTVVQVRPLLVWAHAARAARSGECWQEMARDRLRFQRRVQQVSERIGYCLQPEHRKRVRERMQLSTLENVALLC</sequence>
<comment type="caution">
    <text evidence="14">The sequence shown here is derived from an EMBL/GenBank/DDBJ whole genome shotgun (WGS) entry which is preliminary data.</text>
</comment>
<name>A0A8X7XES4_POLSE</name>
<evidence type="ECO:0000256" key="10">
    <source>
        <dbReference type="ARBA" id="ARBA00023258"/>
    </source>
</evidence>
<dbReference type="Pfam" id="PF10488">
    <property type="entry name" value="PP1c_bdg"/>
    <property type="match status" value="1"/>
</dbReference>
<evidence type="ECO:0000256" key="12">
    <source>
        <dbReference type="ARBA" id="ARBA00031298"/>
    </source>
</evidence>
<comment type="function">
    <text evidence="1">Interacts with the host phosphatase PP1 catalytic subunit (PPP1CB) and recruits it to dephosphorylate EIF2S1/eIF2alpha and therefore restores the host translation that has been shut-down by the host. Also inhibits the EIF2S1/eIF2alpha-ATF4-DDIT3/CHOP pathway.</text>
</comment>
<dbReference type="Proteomes" id="UP000886611">
    <property type="component" value="Unassembled WGS sequence"/>
</dbReference>
<evidence type="ECO:0000256" key="9">
    <source>
        <dbReference type="ARBA" id="ARBA00022921"/>
    </source>
</evidence>
<keyword evidence="8" id="KW-1114">Inhibition of host interferon signaling pathway by virus</keyword>
<dbReference type="GO" id="GO:0000164">
    <property type="term" value="C:protein phosphatase type 1 complex"/>
    <property type="evidence" value="ECO:0007669"/>
    <property type="project" value="TreeGrafter"/>
</dbReference>